<sequence>MKKTITFFNNKGGVGKTTMVYHIAWMLAEQGKRVIVADFDPQSNLSAMFLTPDRLEEIIEAESNPLTVLDAITPITEGDRYLPVHIENINDKIGLLVGDLALSTFEDRLSDAWLKCLNADIYSFRITSIFNTIINDARKRWEADFALVDIGPNLGAINRAVIISSDNIIIPVASDLFSLQGMKNLGKTLTDWKQGWDERCIKNPKPETLTIPNGEMQPTGYVVMQYTAKEKRPVKSYLKWANRIPNVYREFVLKTHEDSNTTVENDCHCIGLLKHYHSLAPMAMEAHKPIFLLKPADGAIGSHMYAVHKSYEDFDKIAKQIVKISKQQNPCK</sequence>
<reference evidence="2 3" key="1">
    <citation type="submission" date="2007-01" db="EMBL/GenBank/DDBJ databases">
        <authorList>
            <person name="Haygood M."/>
            <person name="Podell S."/>
            <person name="Anderson C."/>
            <person name="Hopkinson B."/>
            <person name="Roe K."/>
            <person name="Barbeau K."/>
            <person name="Gaasterland T."/>
            <person name="Ferriera S."/>
            <person name="Johnson J."/>
            <person name="Kravitz S."/>
            <person name="Beeson K."/>
            <person name="Sutton G."/>
            <person name="Rogers Y.-H."/>
            <person name="Friedman R."/>
            <person name="Frazier M."/>
            <person name="Venter J.C."/>
        </authorList>
    </citation>
    <scope>NUCLEOTIDE SEQUENCE [LARGE SCALE GENOMIC DNA]</scope>
    <source>
        <strain evidence="2 3">ATCC 23134</strain>
    </source>
</reference>
<feature type="domain" description="AAA" evidence="1">
    <location>
        <begin position="3"/>
        <end position="193"/>
    </location>
</feature>
<proteinExistence type="predicted"/>
<dbReference type="eggNOG" id="COG1192">
    <property type="taxonomic scope" value="Bacteria"/>
</dbReference>
<dbReference type="InterPro" id="IPR027417">
    <property type="entry name" value="P-loop_NTPase"/>
</dbReference>
<dbReference type="OrthoDB" id="9815116at2"/>
<evidence type="ECO:0000313" key="2">
    <source>
        <dbReference type="EMBL" id="EAY31285.1"/>
    </source>
</evidence>
<dbReference type="Pfam" id="PF13614">
    <property type="entry name" value="AAA_31"/>
    <property type="match status" value="1"/>
</dbReference>
<dbReference type="PANTHER" id="PTHR13696:SF99">
    <property type="entry name" value="COBYRINIC ACID AC-DIAMIDE SYNTHASE"/>
    <property type="match status" value="1"/>
</dbReference>
<dbReference type="EMBL" id="AAWS01000003">
    <property type="protein sequence ID" value="EAY31285.1"/>
    <property type="molecule type" value="Genomic_DNA"/>
</dbReference>
<name>A1ZDX7_MICM2</name>
<dbReference type="Gene3D" id="3.40.50.300">
    <property type="entry name" value="P-loop containing nucleotide triphosphate hydrolases"/>
    <property type="match status" value="1"/>
</dbReference>
<dbReference type="SUPFAM" id="SSF52540">
    <property type="entry name" value="P-loop containing nucleoside triphosphate hydrolases"/>
    <property type="match status" value="1"/>
</dbReference>
<keyword evidence="3" id="KW-1185">Reference proteome</keyword>
<organism evidence="2 3">
    <name type="scientific">Microscilla marina ATCC 23134</name>
    <dbReference type="NCBI Taxonomy" id="313606"/>
    <lineage>
        <taxon>Bacteria</taxon>
        <taxon>Pseudomonadati</taxon>
        <taxon>Bacteroidota</taxon>
        <taxon>Cytophagia</taxon>
        <taxon>Cytophagales</taxon>
        <taxon>Microscillaceae</taxon>
        <taxon>Microscilla</taxon>
    </lineage>
</organism>
<dbReference type="Proteomes" id="UP000004095">
    <property type="component" value="Unassembled WGS sequence"/>
</dbReference>
<comment type="caution">
    <text evidence="2">The sequence shown here is derived from an EMBL/GenBank/DDBJ whole genome shotgun (WGS) entry which is preliminary data.</text>
</comment>
<dbReference type="InterPro" id="IPR050678">
    <property type="entry name" value="DNA_Partitioning_ATPase"/>
</dbReference>
<dbReference type="CDD" id="cd02042">
    <property type="entry name" value="ParAB_family"/>
    <property type="match status" value="1"/>
</dbReference>
<gene>
    <name evidence="2" type="ORF">M23134_04118</name>
</gene>
<dbReference type="InterPro" id="IPR025669">
    <property type="entry name" value="AAA_dom"/>
</dbReference>
<dbReference type="AlphaFoldDB" id="A1ZDX7"/>
<accession>A1ZDX7</accession>
<evidence type="ECO:0000313" key="3">
    <source>
        <dbReference type="Proteomes" id="UP000004095"/>
    </source>
</evidence>
<dbReference type="RefSeq" id="WP_002693850.1">
    <property type="nucleotide sequence ID" value="NZ_AAWS01000003.1"/>
</dbReference>
<protein>
    <submittedName>
        <fullName evidence="2">Phage-related regulatory protein cII</fullName>
    </submittedName>
</protein>
<evidence type="ECO:0000259" key="1">
    <source>
        <dbReference type="Pfam" id="PF13614"/>
    </source>
</evidence>
<dbReference type="PANTHER" id="PTHR13696">
    <property type="entry name" value="P-LOOP CONTAINING NUCLEOSIDE TRIPHOSPHATE HYDROLASE"/>
    <property type="match status" value="1"/>
</dbReference>